<feature type="signal peptide" evidence="2">
    <location>
        <begin position="1"/>
        <end position="28"/>
    </location>
</feature>
<dbReference type="EMBL" id="BCMJ01000012">
    <property type="protein sequence ID" value="GAX09015.1"/>
    <property type="molecule type" value="Genomic_DNA"/>
</dbReference>
<accession>A0A1Z5J4R0</accession>
<dbReference type="Proteomes" id="UP000223370">
    <property type="component" value="Unassembled WGS sequence"/>
</dbReference>
<gene>
    <name evidence="3" type="ORF">IWT5_02185</name>
</gene>
<evidence type="ECO:0000256" key="2">
    <source>
        <dbReference type="SAM" id="SignalP"/>
    </source>
</evidence>
<sequence precursor="true">MRLRKMIFSSLLALFVFFLIGGGKSVQAASYDNNTLTSYGIPATVVEVMMNNSMYADGKSPTQEEPNLKPTEFTVGDVTELQVVSLANRMGSYQSTANSTVADWVANGAANSVYDISPNVYAQNTEDKVTGDSGSLANKALIFDGHTLDNHYAPPFNMLMQIIASANNATTVDLTGVTSEVKDTTLAQSLISLFQTPRLSSLNTLLLGDDNLTDFKFYMMGQTVMDVTDAQNVTALDLSNNGTSQVAWGQNFPIMRQLDDLDLAGNQVATISDTLNNMLQSIVKHAGTTDMSSSSLQMSDWNTLQNIIAVLNATEGDIKLSDKSVNDIVNSQPQALNDGAVAAVFNQLNTDSIQKLLSSNNSLSEQTKTALTHKLSGKDDSGGTGGTSTAGNNVAVSGNLDFGTNSLSDLDSTFQENGSLDFTATLLPGSKLTATLASWTGQDGSFFGGIITLPNNGIFNGDINLNNTNSPVLSENKGNAPVTLTQHTLTGITLNIPEDQQTRIRATSYKTTITWHVNADQSANQN</sequence>
<keyword evidence="2" id="KW-0732">Signal</keyword>
<dbReference type="AlphaFoldDB" id="A0A1Z5J4R0"/>
<proteinExistence type="predicted"/>
<dbReference type="InterPro" id="IPR032675">
    <property type="entry name" value="LRR_dom_sf"/>
</dbReference>
<evidence type="ECO:0000313" key="4">
    <source>
        <dbReference type="Proteomes" id="UP000223370"/>
    </source>
</evidence>
<dbReference type="Gene3D" id="3.80.10.10">
    <property type="entry name" value="Ribonuclease Inhibitor"/>
    <property type="match status" value="1"/>
</dbReference>
<feature type="region of interest" description="Disordered" evidence="1">
    <location>
        <begin position="368"/>
        <end position="392"/>
    </location>
</feature>
<comment type="caution">
    <text evidence="3">The sequence shown here is derived from an EMBL/GenBank/DDBJ whole genome shotgun (WGS) entry which is preliminary data.</text>
</comment>
<name>A0A1Z5J4R0_9LACO</name>
<keyword evidence="4" id="KW-1185">Reference proteome</keyword>
<organism evidence="3 4">
    <name type="scientific">Secundilactobacillus silagincola</name>
    <dbReference type="NCBI Taxonomy" id="1714681"/>
    <lineage>
        <taxon>Bacteria</taxon>
        <taxon>Bacillati</taxon>
        <taxon>Bacillota</taxon>
        <taxon>Bacilli</taxon>
        <taxon>Lactobacillales</taxon>
        <taxon>Lactobacillaceae</taxon>
        <taxon>Secundilactobacillus</taxon>
    </lineage>
</organism>
<evidence type="ECO:0000313" key="3">
    <source>
        <dbReference type="EMBL" id="GAX09015.1"/>
    </source>
</evidence>
<evidence type="ECO:0008006" key="5">
    <source>
        <dbReference type="Google" id="ProtNLM"/>
    </source>
</evidence>
<protein>
    <recommendedName>
        <fullName evidence="5">WxL domain-containing protein</fullName>
    </recommendedName>
</protein>
<reference evidence="3 4" key="1">
    <citation type="submission" date="2015-11" db="EMBL/GenBank/DDBJ databases">
        <title>Draft genome sequences of new species of the genus Lactobacillus isolated from orchardgrass silage.</title>
        <authorList>
            <person name="Tohno M."/>
            <person name="Tanizawa Y."/>
            <person name="Arita M."/>
        </authorList>
    </citation>
    <scope>NUCLEOTIDE SEQUENCE [LARGE SCALE GENOMIC DNA]</scope>
    <source>
        <strain evidence="3 4">IWT5</strain>
    </source>
</reference>
<feature type="chain" id="PRO_5013210106" description="WxL domain-containing protein" evidence="2">
    <location>
        <begin position="29"/>
        <end position="526"/>
    </location>
</feature>
<evidence type="ECO:0000256" key="1">
    <source>
        <dbReference type="SAM" id="MobiDB-lite"/>
    </source>
</evidence>